<name>A0AAV8XCF3_9CUCU</name>
<keyword evidence="3" id="KW-1185">Reference proteome</keyword>
<reference evidence="2" key="1">
    <citation type="journal article" date="2023" name="Insect Mol. Biol.">
        <title>Genome sequencing provides insights into the evolution of gene families encoding plant cell wall-degrading enzymes in longhorned beetles.</title>
        <authorList>
            <person name="Shin N.R."/>
            <person name="Okamura Y."/>
            <person name="Kirsch R."/>
            <person name="Pauchet Y."/>
        </authorList>
    </citation>
    <scope>NUCLEOTIDE SEQUENCE</scope>
    <source>
        <strain evidence="2">AMC_N1</strain>
    </source>
</reference>
<dbReference type="PANTHER" id="PTHR47326:SF1">
    <property type="entry name" value="HTH PSQ-TYPE DOMAIN-CONTAINING PROTEIN"/>
    <property type="match status" value="1"/>
</dbReference>
<feature type="domain" description="DUF4817" evidence="1">
    <location>
        <begin position="6"/>
        <end position="58"/>
    </location>
</feature>
<dbReference type="PANTHER" id="PTHR47326">
    <property type="entry name" value="TRANSPOSABLE ELEMENT TC3 TRANSPOSASE-LIKE PROTEIN"/>
    <property type="match status" value="1"/>
</dbReference>
<accession>A0AAV8XCF3</accession>
<dbReference type="Pfam" id="PF16087">
    <property type="entry name" value="DUF4817"/>
    <property type="match status" value="1"/>
</dbReference>
<organism evidence="2 3">
    <name type="scientific">Aromia moschata</name>
    <dbReference type="NCBI Taxonomy" id="1265417"/>
    <lineage>
        <taxon>Eukaryota</taxon>
        <taxon>Metazoa</taxon>
        <taxon>Ecdysozoa</taxon>
        <taxon>Arthropoda</taxon>
        <taxon>Hexapoda</taxon>
        <taxon>Insecta</taxon>
        <taxon>Pterygota</taxon>
        <taxon>Neoptera</taxon>
        <taxon>Endopterygota</taxon>
        <taxon>Coleoptera</taxon>
        <taxon>Polyphaga</taxon>
        <taxon>Cucujiformia</taxon>
        <taxon>Chrysomeloidea</taxon>
        <taxon>Cerambycidae</taxon>
        <taxon>Cerambycinae</taxon>
        <taxon>Callichromatini</taxon>
        <taxon>Aromia</taxon>
    </lineage>
</organism>
<dbReference type="AlphaFoldDB" id="A0AAV8XCF3"/>
<protein>
    <recommendedName>
        <fullName evidence="1">DUF4817 domain-containing protein</fullName>
    </recommendedName>
</protein>
<comment type="caution">
    <text evidence="2">The sequence shown here is derived from an EMBL/GenBank/DDBJ whole genome shotgun (WGS) entry which is preliminary data.</text>
</comment>
<dbReference type="InterPro" id="IPR032135">
    <property type="entry name" value="DUF4817"/>
</dbReference>
<evidence type="ECO:0000313" key="3">
    <source>
        <dbReference type="Proteomes" id="UP001162162"/>
    </source>
</evidence>
<gene>
    <name evidence="2" type="ORF">NQ318_016885</name>
</gene>
<evidence type="ECO:0000313" key="2">
    <source>
        <dbReference type="EMBL" id="KAJ8936591.1"/>
    </source>
</evidence>
<sequence length="100" mass="11812">MTGKFSFSEQVDMLLVLGFCEGNCRRSVEEYRRRFPNRVIPHRETFSNVERRARETGKFFSSTRERAIAIRAQDEELILKTIEDEPHISTRNLSRQTVFS</sequence>
<dbReference type="Proteomes" id="UP001162162">
    <property type="component" value="Unassembled WGS sequence"/>
</dbReference>
<dbReference type="EMBL" id="JAPWTK010000729">
    <property type="protein sequence ID" value="KAJ8936591.1"/>
    <property type="molecule type" value="Genomic_DNA"/>
</dbReference>
<proteinExistence type="predicted"/>
<evidence type="ECO:0000259" key="1">
    <source>
        <dbReference type="Pfam" id="PF16087"/>
    </source>
</evidence>